<sequence length="291" mass="30415">MGFEKYSVIGDGVVLVDYGPVTMTLEARKRGRPFTESAVEGAKKALKIFDGLAGNLDFIRTPLSEIESIPESVPCVVRKMAESVALLGDGTFTPLAAVAGTTADFAVSAMAAFGADYAFANNGGDVAWRVSRGRKDFINVGMISDLSLGRATHSLKIYAFEDIRGLATSGLGGRSLTRGIASAATALAADSSKADAAATAIANTCYCDDPAIEQCLAEELDYGTDIRGLTVTRSVGALNKESVEAALASGAARAEELTEKGMIAGAVLFVRGVMRIVRQRGRGNLFEVAEL</sequence>
<organism evidence="1 2">
    <name type="scientific">Synergistes jonesii</name>
    <dbReference type="NCBI Taxonomy" id="2754"/>
    <lineage>
        <taxon>Bacteria</taxon>
        <taxon>Thermotogati</taxon>
        <taxon>Synergistota</taxon>
        <taxon>Synergistia</taxon>
        <taxon>Synergistales</taxon>
        <taxon>Synergistaceae</taxon>
        <taxon>Synergistes</taxon>
    </lineage>
</organism>
<dbReference type="OrthoDB" id="9814719at2"/>
<dbReference type="AlphaFoldDB" id="A0A073IU97"/>
<dbReference type="InterPro" id="IPR003374">
    <property type="entry name" value="ApbE-like_sf"/>
</dbReference>
<dbReference type="eggNOG" id="COG2122">
    <property type="taxonomic scope" value="Bacteria"/>
</dbReference>
<protein>
    <submittedName>
        <fullName evidence="1">Uncharacterized protein</fullName>
    </submittedName>
</protein>
<dbReference type="Gene3D" id="3.10.520.10">
    <property type="entry name" value="ApbE-like domains"/>
    <property type="match status" value="1"/>
</dbReference>
<comment type="caution">
    <text evidence="1">The sequence shown here is derived from an EMBL/GenBank/DDBJ whole genome shotgun (WGS) entry which is preliminary data.</text>
</comment>
<dbReference type="SUPFAM" id="SSF143631">
    <property type="entry name" value="ApbE-like"/>
    <property type="match status" value="1"/>
</dbReference>
<name>A0A073IU97_9BACT</name>
<dbReference type="EMBL" id="JMKI01000006">
    <property type="protein sequence ID" value="KEJ93160.1"/>
    <property type="molecule type" value="Genomic_DNA"/>
</dbReference>
<dbReference type="RefSeq" id="WP_051682571.1">
    <property type="nucleotide sequence ID" value="NZ_JMKI01000006.1"/>
</dbReference>
<dbReference type="STRING" id="2754.EH55_12700"/>
<proteinExistence type="predicted"/>
<dbReference type="GeneID" id="90982822"/>
<keyword evidence="2" id="KW-1185">Reference proteome</keyword>
<accession>A0A073IU97</accession>
<evidence type="ECO:0000313" key="1">
    <source>
        <dbReference type="EMBL" id="KEJ93160.1"/>
    </source>
</evidence>
<dbReference type="Proteomes" id="UP000027665">
    <property type="component" value="Unassembled WGS sequence"/>
</dbReference>
<gene>
    <name evidence="1" type="ORF">EH55_12700</name>
</gene>
<evidence type="ECO:0000313" key="2">
    <source>
        <dbReference type="Proteomes" id="UP000027665"/>
    </source>
</evidence>
<reference evidence="1 2" key="1">
    <citation type="submission" date="2014-04" db="EMBL/GenBank/DDBJ databases">
        <title>Draft Genome Sequence of Synergistes jonesii.</title>
        <authorList>
            <person name="Coil D.A."/>
            <person name="Eisen J.A."/>
            <person name="Holland-Moritz H.E."/>
        </authorList>
    </citation>
    <scope>NUCLEOTIDE SEQUENCE [LARGE SCALE GENOMIC DNA]</scope>
    <source>
        <strain evidence="1 2">78-1</strain>
    </source>
</reference>